<gene>
    <name evidence="2" type="ORF">B1B_03366</name>
</gene>
<dbReference type="SUPFAM" id="SSF52467">
    <property type="entry name" value="DHS-like NAD/FAD-binding domain"/>
    <property type="match status" value="1"/>
</dbReference>
<dbReference type="InterPro" id="IPR001308">
    <property type="entry name" value="ETF_a/FixB"/>
</dbReference>
<organism evidence="2">
    <name type="scientific">mine drainage metagenome</name>
    <dbReference type="NCBI Taxonomy" id="410659"/>
    <lineage>
        <taxon>unclassified sequences</taxon>
        <taxon>metagenomes</taxon>
        <taxon>ecological metagenomes</taxon>
    </lineage>
</organism>
<dbReference type="InterPro" id="IPR029035">
    <property type="entry name" value="DHS-like_NAD/FAD-binding_dom"/>
</dbReference>
<dbReference type="Gene3D" id="3.40.50.1220">
    <property type="entry name" value="TPP-binding domain"/>
    <property type="match status" value="1"/>
</dbReference>
<evidence type="ECO:0000259" key="1">
    <source>
        <dbReference type="Pfam" id="PF00766"/>
    </source>
</evidence>
<dbReference type="InterPro" id="IPR014731">
    <property type="entry name" value="ETF_asu_C"/>
</dbReference>
<dbReference type="PANTHER" id="PTHR43153">
    <property type="entry name" value="ELECTRON TRANSFER FLAVOPROTEIN ALPHA"/>
    <property type="match status" value="1"/>
</dbReference>
<proteinExistence type="predicted"/>
<reference evidence="2" key="1">
    <citation type="submission" date="2013-08" db="EMBL/GenBank/DDBJ databases">
        <authorList>
            <person name="Mendez C."/>
            <person name="Richter M."/>
            <person name="Ferrer M."/>
            <person name="Sanchez J."/>
        </authorList>
    </citation>
    <scope>NUCLEOTIDE SEQUENCE</scope>
</reference>
<reference evidence="2" key="2">
    <citation type="journal article" date="2014" name="ISME J.">
        <title>Microbial stratification in low pH oxic and suboxic macroscopic growths along an acid mine drainage.</title>
        <authorList>
            <person name="Mendez-Garcia C."/>
            <person name="Mesa V."/>
            <person name="Sprenger R.R."/>
            <person name="Richter M."/>
            <person name="Diez M.S."/>
            <person name="Solano J."/>
            <person name="Bargiela R."/>
            <person name="Golyshina O.V."/>
            <person name="Manteca A."/>
            <person name="Ramos J.L."/>
            <person name="Gallego J.R."/>
            <person name="Llorente I."/>
            <person name="Martins Dos Santos V.A."/>
            <person name="Jensen O.N."/>
            <person name="Pelaez A.I."/>
            <person name="Sanchez J."/>
            <person name="Ferrer M."/>
        </authorList>
    </citation>
    <scope>NUCLEOTIDE SEQUENCE</scope>
</reference>
<dbReference type="AlphaFoldDB" id="T1BX16"/>
<evidence type="ECO:0000313" key="2">
    <source>
        <dbReference type="EMBL" id="EQD73158.1"/>
    </source>
</evidence>
<dbReference type="PANTHER" id="PTHR43153:SF11">
    <property type="entry name" value="ELECTRON TRANSFER FLAVOPROTEIN, SUBUNIT ALPHA (ETFA)"/>
    <property type="match status" value="1"/>
</dbReference>
<protein>
    <submittedName>
        <fullName evidence="2">Electron transfer flavoprotein alpha subunit</fullName>
    </submittedName>
</protein>
<feature type="non-terminal residue" evidence="2">
    <location>
        <position position="1"/>
    </location>
</feature>
<dbReference type="Pfam" id="PF00766">
    <property type="entry name" value="ETF_alpha"/>
    <property type="match status" value="1"/>
</dbReference>
<comment type="caution">
    <text evidence="2">The sequence shown here is derived from an EMBL/GenBank/DDBJ whole genome shotgun (WGS) entry which is preliminary data.</text>
</comment>
<sequence>EREMLSGNAVARETVLVRPAVLALMPGFSASAVSPTAPTCPAGPSRRGVRAHRAGRAPSEALGGLHLETAERIVTVGRGLQKKEDLALIEALAKALGASLDAPVPLAAEAGWLSDDHWIGLTGHRVKPRLYVAIGVSGAVQHLVGCGTPGPWWRSTRTQTPRSSARPTTA</sequence>
<dbReference type="GO" id="GO:0033539">
    <property type="term" value="P:fatty acid beta-oxidation using acyl-CoA dehydrogenase"/>
    <property type="evidence" value="ECO:0007669"/>
    <property type="project" value="TreeGrafter"/>
</dbReference>
<name>T1BX16_9ZZZZ</name>
<dbReference type="GO" id="GO:0009055">
    <property type="term" value="F:electron transfer activity"/>
    <property type="evidence" value="ECO:0007669"/>
    <property type="project" value="InterPro"/>
</dbReference>
<accession>T1BX16</accession>
<dbReference type="EMBL" id="AUZY01002067">
    <property type="protein sequence ID" value="EQD73158.1"/>
    <property type="molecule type" value="Genomic_DNA"/>
</dbReference>
<dbReference type="GO" id="GO:0050660">
    <property type="term" value="F:flavin adenine dinucleotide binding"/>
    <property type="evidence" value="ECO:0007669"/>
    <property type="project" value="InterPro"/>
</dbReference>
<feature type="domain" description="Electron transfer flavoprotein alpha subunit C-terminal" evidence="1">
    <location>
        <begin position="67"/>
        <end position="146"/>
    </location>
</feature>